<protein>
    <recommendedName>
        <fullName evidence="7">EGF-like domain-containing protein</fullName>
    </recommendedName>
</protein>
<keyword evidence="1" id="KW-0812">Transmembrane</keyword>
<accession>A0A8J4PKT2</accession>
<evidence type="ECO:0000313" key="5">
    <source>
        <dbReference type="EMBL" id="KAF2068344.1"/>
    </source>
</evidence>
<evidence type="ECO:0008006" key="7">
    <source>
        <dbReference type="Google" id="ProtNLM"/>
    </source>
</evidence>
<proteinExistence type="predicted"/>
<reference evidence="5" key="1">
    <citation type="submission" date="2020-01" db="EMBL/GenBank/DDBJ databases">
        <title>Development of genomics and gene disruption for Polysphondylium violaceum indicates a role for the polyketide synthase stlB in stalk morphogenesis.</title>
        <authorList>
            <person name="Narita B."/>
            <person name="Kawabe Y."/>
            <person name="Kin K."/>
            <person name="Saito T."/>
            <person name="Gibbs R."/>
            <person name="Kuspa A."/>
            <person name="Muzny D."/>
            <person name="Queller D."/>
            <person name="Richards S."/>
            <person name="Strassman J."/>
            <person name="Sucgang R."/>
            <person name="Worley K."/>
            <person name="Schaap P."/>
        </authorList>
    </citation>
    <scope>NUCLEOTIDE SEQUENCE</scope>
    <source>
        <strain evidence="5">QSvi11</strain>
    </source>
</reference>
<keyword evidence="6" id="KW-1185">Reference proteome</keyword>
<evidence type="ECO:0000259" key="2">
    <source>
        <dbReference type="Pfam" id="PF23033"/>
    </source>
</evidence>
<dbReference type="Pfam" id="PF23033">
    <property type="entry name" value="DUF7034"/>
    <property type="match status" value="1"/>
</dbReference>
<feature type="domain" description="DUF7035" evidence="3">
    <location>
        <begin position="581"/>
        <end position="708"/>
    </location>
</feature>
<evidence type="ECO:0000256" key="1">
    <source>
        <dbReference type="SAM" id="Phobius"/>
    </source>
</evidence>
<keyword evidence="1" id="KW-0472">Membrane</keyword>
<evidence type="ECO:0000259" key="3">
    <source>
        <dbReference type="Pfam" id="PF23034"/>
    </source>
</evidence>
<dbReference type="Pfam" id="PF24893">
    <property type="entry name" value="DUF7743"/>
    <property type="match status" value="1"/>
</dbReference>
<dbReference type="PANTHER" id="PTHR31378:SF17">
    <property type="match status" value="1"/>
</dbReference>
<keyword evidence="1" id="KW-1133">Transmembrane helix</keyword>
<dbReference type="Proteomes" id="UP000695562">
    <property type="component" value="Unassembled WGS sequence"/>
</dbReference>
<sequence length="954" mass="107302">MGTQLIVLLDAVINLGSDNIGLRLSDVVMNQYLFPIEVFTCVAAPLLSLVYLSPNSTLTITNQDTYFYFRIVGYNRDSELTCSIQTLAAPFNCKLSQSKKDLSIFRLDMTLDIMLQSFSSDIQVHIGTTGSSNYMNLFFNSEIIVPTISLISFLVVPMMPSTFNIRQPIINGMTKIYGSTKTMPVGPISTQNSFYTLQPVMGSYVYATYLSKYYTFGKSTDVSPVPLLAYQGTDTPIILVENQIILENLDLISGFTAETENSNHMTFFTTKFYVSTYENLRLDVAIGGFRENDIRYPYGYFSGTYKQFTFGAVDATTPYYSIQLNITMTSYSQSFFWPIPVYTPDPLFVDSNPPTIVEWMAIKLDGTNNLIRVHIKDDISGFSALSFGDYPIVHFILAKDLVEGDLLDGIYEVVIDTMFSSVSQISLNDAASNLVTFLDGYPLNPQGTKPYLLQDDLSPSTITTFYFEKDIVDVSVVGQNNTLYLNYTGAGPNSKIFFDAGLLNYDSHELYKSYLQDPSFYYSWNKKLKLFKIDFFIPHLSFPTDPVYSFGVVELFNKHHLSSTLGRNAVYTVVSSEDSNQLPPIVSLFQVSHSLYTIPSTSDWIDVVWNFTLQNFGRLTRASDSYIQISSDLDPVGYRISTLSSNTGSSFFTFTLTIYGNKCVPQTYVISSAYFEDEYGRKSGYNRDSTINAFMNFNLPEYAVKINCPIQPDTTPPILVSLDPTFPASPYSSFSLDRKITFLMTTQDNVGLSRKHFPTIYLSQLLDSKMSTIKQRDDIRFACQTIEFQYSTTEIIYTVDCDVPYGYGYPNGLLISVYGITDIHMNLKGYDTLSLKGMGFPYFIGPSIISFDPHLVSSNNFNGNGELILNGYHLSYYEPLVEVGENATVFSKITPRFKYHTSLQLSFNFKSDVSFYIRIKNGQSSEYSNILFIVPIISLDSSSSSSSSSSTKEI</sequence>
<dbReference type="AlphaFoldDB" id="A0A8J4PKT2"/>
<organism evidence="5 6">
    <name type="scientific">Polysphondylium violaceum</name>
    <dbReference type="NCBI Taxonomy" id="133409"/>
    <lineage>
        <taxon>Eukaryota</taxon>
        <taxon>Amoebozoa</taxon>
        <taxon>Evosea</taxon>
        <taxon>Eumycetozoa</taxon>
        <taxon>Dictyostelia</taxon>
        <taxon>Dictyosteliales</taxon>
        <taxon>Dictyosteliaceae</taxon>
        <taxon>Polysphondylium</taxon>
    </lineage>
</organism>
<evidence type="ECO:0000313" key="6">
    <source>
        <dbReference type="Proteomes" id="UP000695562"/>
    </source>
</evidence>
<dbReference type="EMBL" id="AJWJ01001043">
    <property type="protein sequence ID" value="KAF2068344.1"/>
    <property type="molecule type" value="Genomic_DNA"/>
</dbReference>
<feature type="non-terminal residue" evidence="5">
    <location>
        <position position="1"/>
    </location>
</feature>
<feature type="transmembrane region" description="Helical" evidence="1">
    <location>
        <begin position="32"/>
        <end position="52"/>
    </location>
</feature>
<feature type="domain" description="DUF7034" evidence="2">
    <location>
        <begin position="718"/>
        <end position="845"/>
    </location>
</feature>
<dbReference type="InterPro" id="IPR056645">
    <property type="entry name" value="DUF7743"/>
</dbReference>
<dbReference type="InterPro" id="IPR055463">
    <property type="entry name" value="DUF7035"/>
</dbReference>
<feature type="domain" description="DUF7743" evidence="4">
    <location>
        <begin position="349"/>
        <end position="444"/>
    </location>
</feature>
<dbReference type="InterPro" id="IPR055462">
    <property type="entry name" value="DUF7034"/>
</dbReference>
<dbReference type="PANTHER" id="PTHR31378">
    <property type="entry name" value="EGF-LIKE DOMAIN-CONTAINING PROTEIN-RELATED-RELATED"/>
    <property type="match status" value="1"/>
</dbReference>
<evidence type="ECO:0000259" key="4">
    <source>
        <dbReference type="Pfam" id="PF24893"/>
    </source>
</evidence>
<feature type="transmembrane region" description="Helical" evidence="1">
    <location>
        <begin position="137"/>
        <end position="159"/>
    </location>
</feature>
<gene>
    <name evidence="5" type="ORF">CYY_010330</name>
</gene>
<name>A0A8J4PKT2_9MYCE</name>
<dbReference type="Pfam" id="PF23034">
    <property type="entry name" value="DUF7035"/>
    <property type="match status" value="1"/>
</dbReference>
<comment type="caution">
    <text evidence="5">The sequence shown here is derived from an EMBL/GenBank/DDBJ whole genome shotgun (WGS) entry which is preliminary data.</text>
</comment>